<evidence type="ECO:0000256" key="1">
    <source>
        <dbReference type="SAM" id="SignalP"/>
    </source>
</evidence>
<evidence type="ECO:0000313" key="3">
    <source>
        <dbReference type="Proteomes" id="UP000007059"/>
    </source>
</evidence>
<organism evidence="2 3">
    <name type="scientific">Faecalibacterium prausnitzii SL3/3</name>
    <dbReference type="NCBI Taxonomy" id="657322"/>
    <lineage>
        <taxon>Bacteria</taxon>
        <taxon>Bacillati</taxon>
        <taxon>Bacillota</taxon>
        <taxon>Clostridia</taxon>
        <taxon>Eubacteriales</taxon>
        <taxon>Oscillospiraceae</taxon>
        <taxon>Faecalibacterium</taxon>
    </lineage>
</organism>
<evidence type="ECO:0000313" key="2">
    <source>
        <dbReference type="EMBL" id="CBL02522.1"/>
    </source>
</evidence>
<dbReference type="EMBL" id="FP929046">
    <property type="protein sequence ID" value="CBL02522.1"/>
    <property type="molecule type" value="Genomic_DNA"/>
</dbReference>
<dbReference type="KEGG" id="fpa:FPR_23530"/>
<dbReference type="HOGENOM" id="CLU_2273201_0_0_9"/>
<feature type="signal peptide" evidence="1">
    <location>
        <begin position="1"/>
        <end position="28"/>
    </location>
</feature>
<dbReference type="Proteomes" id="UP000007059">
    <property type="component" value="Chromosome"/>
</dbReference>
<proteinExistence type="predicted"/>
<dbReference type="PROSITE" id="PS51257">
    <property type="entry name" value="PROKAR_LIPOPROTEIN"/>
    <property type="match status" value="1"/>
</dbReference>
<gene>
    <name evidence="2" type="ORF">FPR_23530</name>
</gene>
<accession>D4KCF9</accession>
<feature type="chain" id="PRO_5003059713" evidence="1">
    <location>
        <begin position="29"/>
        <end position="102"/>
    </location>
</feature>
<keyword evidence="1" id="KW-0732">Signal</keyword>
<sequence>MFKTFKNTAVCVLLAAIILTGCSTSVKNSVGNVAKENDWFYRIGDTPVVYDKDTHVMYYLFSKSGGNHAYGYMSPYYNEHGQMCYYVDGQVIPIEEVLIDVN</sequence>
<name>D4KCF9_9FIRM</name>
<reference evidence="2 3" key="2">
    <citation type="submission" date="2010-03" db="EMBL/GenBank/DDBJ databases">
        <authorList>
            <person name="Pajon A."/>
        </authorList>
    </citation>
    <scope>NUCLEOTIDE SEQUENCE [LARGE SCALE GENOMIC DNA]</scope>
    <source>
        <strain evidence="2 3">SL3/3</strain>
    </source>
</reference>
<dbReference type="AlphaFoldDB" id="D4KCF9"/>
<protein>
    <submittedName>
        <fullName evidence="2">Uncharacterized protein</fullName>
    </submittedName>
</protein>
<reference evidence="2 3" key="1">
    <citation type="submission" date="2010-03" db="EMBL/GenBank/DDBJ databases">
        <title>The genome sequence of Faecalibacterium prausnitzii SL3/3.</title>
        <authorList>
            <consortium name="metaHIT consortium -- http://www.metahit.eu/"/>
            <person name="Pajon A."/>
            <person name="Turner K."/>
            <person name="Parkhill J."/>
            <person name="Duncan S."/>
            <person name="Flint H."/>
        </authorList>
    </citation>
    <scope>NUCLEOTIDE SEQUENCE [LARGE SCALE GENOMIC DNA]</scope>
    <source>
        <strain evidence="2 3">SL3/3</strain>
    </source>
</reference>